<dbReference type="GO" id="GO:0003676">
    <property type="term" value="F:nucleic acid binding"/>
    <property type="evidence" value="ECO:0007669"/>
    <property type="project" value="InterPro"/>
</dbReference>
<dbReference type="PROSITE" id="PS50994">
    <property type="entry name" value="INTEGRASE"/>
    <property type="match status" value="1"/>
</dbReference>
<keyword evidence="3" id="KW-1185">Reference proteome</keyword>
<protein>
    <recommendedName>
        <fullName evidence="1">Integrase catalytic domain-containing protein</fullName>
    </recommendedName>
</protein>
<dbReference type="InterPro" id="IPR036397">
    <property type="entry name" value="RNaseH_sf"/>
</dbReference>
<dbReference type="Proteomes" id="UP000007800">
    <property type="component" value="Unassembled WGS sequence"/>
</dbReference>
<proteinExistence type="predicted"/>
<dbReference type="GeneID" id="9046850"/>
<dbReference type="Gene3D" id="3.30.420.10">
    <property type="entry name" value="Ribonuclease H-like superfamily/Ribonuclease H"/>
    <property type="match status" value="1"/>
</dbReference>
<organism evidence="3">
    <name type="scientific">Perkinsus marinus (strain ATCC 50983 / TXsc)</name>
    <dbReference type="NCBI Taxonomy" id="423536"/>
    <lineage>
        <taxon>Eukaryota</taxon>
        <taxon>Sar</taxon>
        <taxon>Alveolata</taxon>
        <taxon>Perkinsozoa</taxon>
        <taxon>Perkinsea</taxon>
        <taxon>Perkinsida</taxon>
        <taxon>Perkinsidae</taxon>
        <taxon>Perkinsus</taxon>
    </lineage>
</organism>
<dbReference type="AlphaFoldDB" id="C5KVK2"/>
<dbReference type="GO" id="GO:0015074">
    <property type="term" value="P:DNA integration"/>
    <property type="evidence" value="ECO:0007669"/>
    <property type="project" value="InterPro"/>
</dbReference>
<gene>
    <name evidence="2" type="ORF">Pmar_PMAR023941</name>
</gene>
<evidence type="ECO:0000259" key="1">
    <source>
        <dbReference type="PROSITE" id="PS50994"/>
    </source>
</evidence>
<dbReference type="OrthoDB" id="9906983at2759"/>
<reference evidence="2 3" key="1">
    <citation type="submission" date="2008-07" db="EMBL/GenBank/DDBJ databases">
        <authorList>
            <person name="El-Sayed N."/>
            <person name="Caler E."/>
            <person name="Inman J."/>
            <person name="Amedeo P."/>
            <person name="Hass B."/>
            <person name="Wortman J."/>
        </authorList>
    </citation>
    <scope>NUCLEOTIDE SEQUENCE [LARGE SCALE GENOMIC DNA]</scope>
    <source>
        <strain evidence="3">ATCC 50983 / TXsc</strain>
    </source>
</reference>
<name>C5KVK2_PERM5</name>
<accession>C5KVK2</accession>
<evidence type="ECO:0000313" key="2">
    <source>
        <dbReference type="EMBL" id="EER11491.1"/>
    </source>
</evidence>
<dbReference type="SUPFAM" id="SSF53098">
    <property type="entry name" value="Ribonuclease H-like"/>
    <property type="match status" value="1"/>
</dbReference>
<dbReference type="RefSeq" id="XP_002779696.1">
    <property type="nucleotide sequence ID" value="XM_002779650.1"/>
</dbReference>
<evidence type="ECO:0000313" key="3">
    <source>
        <dbReference type="Proteomes" id="UP000007800"/>
    </source>
</evidence>
<feature type="domain" description="Integrase catalytic" evidence="1">
    <location>
        <begin position="1"/>
        <end position="92"/>
    </location>
</feature>
<dbReference type="InterPro" id="IPR012337">
    <property type="entry name" value="RNaseH-like_sf"/>
</dbReference>
<dbReference type="InterPro" id="IPR001584">
    <property type="entry name" value="Integrase_cat-core"/>
</dbReference>
<sequence length="280" mass="32038">MCQEFSIDHKLTPRYSPFLGGAYERTHQTLHRVLISMLLDDSIRMKMDGVAALKEDWVAKLDDALYVMNSRSLESDENGNSVSPFELMFARPLRQSTNAVLERFNNEKPFRLLRGAQPLKEKVHKPTVEEASRASKENRTLLTSRFERTWEDMREKSRQELIRAASKLPVQKIVVGDWVWISKPKQHKLDIPWQGPYKVEQVQGVSVVVNAKGKKMTDSVAHVLKVVSPNEGGWLNVKGKSLISVNTLMWFGDNEAGLVIDGRANDLWMSMKSFYYIGMK</sequence>
<dbReference type="InParanoid" id="C5KVK2"/>
<dbReference type="EMBL" id="GG676637">
    <property type="protein sequence ID" value="EER11491.1"/>
    <property type="molecule type" value="Genomic_DNA"/>
</dbReference>